<dbReference type="GeneID" id="301682938"/>
<keyword evidence="3" id="KW-1185">Reference proteome</keyword>
<comment type="caution">
    <text evidence="2">The sequence shown here is derived from an EMBL/GenBank/DDBJ whole genome shotgun (WGS) entry which is preliminary data.</text>
</comment>
<dbReference type="Pfam" id="PF08486">
    <property type="entry name" value="SpoIID"/>
    <property type="match status" value="1"/>
</dbReference>
<proteinExistence type="predicted"/>
<evidence type="ECO:0000313" key="2">
    <source>
        <dbReference type="EMBL" id="GCE94030.1"/>
    </source>
</evidence>
<dbReference type="PANTHER" id="PTHR30032">
    <property type="entry name" value="N-ACETYLMURAMOYL-L-ALANINE AMIDASE-RELATED"/>
    <property type="match status" value="1"/>
</dbReference>
<gene>
    <name evidence="2" type="ORF">NIES46_20820</name>
</gene>
<protein>
    <submittedName>
        <fullName evidence="2">SpoIID/LytB domain protein</fullName>
    </submittedName>
</protein>
<dbReference type="NCBIfam" id="TIGR02669">
    <property type="entry name" value="SpoIID_LytB"/>
    <property type="match status" value="1"/>
</dbReference>
<feature type="domain" description="Sporulation stage II protein D amidase enhancer LytB N-terminal" evidence="1">
    <location>
        <begin position="123"/>
        <end position="213"/>
    </location>
</feature>
<dbReference type="InterPro" id="IPR051922">
    <property type="entry name" value="Bact_Sporulation_Assoc"/>
</dbReference>
<dbReference type="InterPro" id="IPR013693">
    <property type="entry name" value="SpoIID/LytB_N"/>
</dbReference>
<dbReference type="InterPro" id="IPR013486">
    <property type="entry name" value="SpoIID/LytB"/>
</dbReference>
<accession>A0A5M3T7X7</accession>
<evidence type="ECO:0000259" key="1">
    <source>
        <dbReference type="Pfam" id="PF08486"/>
    </source>
</evidence>
<name>A0A5M3T7X7_LIMPL</name>
<dbReference type="RefSeq" id="WP_014277188.1">
    <property type="nucleotide sequence ID" value="NZ_BIMW01000089.1"/>
</dbReference>
<evidence type="ECO:0000313" key="3">
    <source>
        <dbReference type="Proteomes" id="UP000326169"/>
    </source>
</evidence>
<organism evidence="2 3">
    <name type="scientific">Limnospira platensis NIES-46</name>
    <dbReference type="NCBI Taxonomy" id="1236695"/>
    <lineage>
        <taxon>Bacteria</taxon>
        <taxon>Bacillati</taxon>
        <taxon>Cyanobacteriota</taxon>
        <taxon>Cyanophyceae</taxon>
        <taxon>Oscillatoriophycideae</taxon>
        <taxon>Oscillatoriales</taxon>
        <taxon>Sirenicapillariaceae</taxon>
        <taxon>Limnospira</taxon>
    </lineage>
</organism>
<reference evidence="2 3" key="1">
    <citation type="journal article" date="2019" name="J Genomics">
        <title>The Draft Genome of a Hydrogen-producing Cyanobacterium, Arthrospira platensis NIES-46.</title>
        <authorList>
            <person name="Suzuki S."/>
            <person name="Yamaguchi H."/>
            <person name="Kawachi M."/>
        </authorList>
    </citation>
    <scope>NUCLEOTIDE SEQUENCE [LARGE SCALE GENOMIC DNA]</scope>
    <source>
        <strain evidence="2 3">NIES-46</strain>
    </source>
</reference>
<sequence>MSSGIFWASLLLRPLQRYGWLSLLLWVLMMSPAAASVLMRVAITTNTNDIKVGSSTPATVRDGSGNVLGQIPNMGATVAKPASGQVSLSQWKAGQIWVEPSQNGKVWIGDNWYRGRVLLIQRNGGLMAINYVDLDQYLYSVLGAEMGGNWPIQALKAQAVAARTYALYKRQNNSSQIYDLGDTQTYQVYRGVSGESPATQTAVRATAGQVLTYNGRVILAVFHSSSGGHTENVEDVWENPLPYLRGVPDFDSGSPVFEWTRTFSTNDLSNRISGVGQVSSMTPERTSAFGSVISMRVVGSGGTRTISGEDIARALGLRSTRFRVDRNNASGNFIVTGRGFGHGVGLSQWGAYNLANAGYNYQQILAHYYRNTTLARIQVQ</sequence>
<dbReference type="Proteomes" id="UP000326169">
    <property type="component" value="Unassembled WGS sequence"/>
</dbReference>
<dbReference type="EMBL" id="BIMW01000089">
    <property type="protein sequence ID" value="GCE94030.1"/>
    <property type="molecule type" value="Genomic_DNA"/>
</dbReference>
<dbReference type="PANTHER" id="PTHR30032:SF4">
    <property type="entry name" value="AMIDASE ENHANCER"/>
    <property type="match status" value="1"/>
</dbReference>